<dbReference type="EMBL" id="RAPO01000003">
    <property type="protein sequence ID" value="RKD94002.1"/>
    <property type="molecule type" value="Genomic_DNA"/>
</dbReference>
<feature type="transmembrane region" description="Helical" evidence="2">
    <location>
        <begin position="123"/>
        <end position="144"/>
    </location>
</feature>
<accession>A0A419WF37</accession>
<keyword evidence="2" id="KW-0472">Membrane</keyword>
<gene>
    <name evidence="3" type="ORF">ATJ93_3637</name>
</gene>
<sequence length="569" mass="57071">MASDIGEPPETTAPTRRDPSPAGAPETTSAPVTALTTILATLAGALALAIGIDALVPAIAAVAAGCLLTGTVTATKRRTPGGRALGSCLVVFAALGIAAAAGLEAATTVGTGAGPSEIATRVGVVVAIGLAAFGATATVTGAIGDRAVRSAIPVAVATTLPLAVVGGFHLPPVRRRVREIVPFAGARGAETGTGPAASESGLELAHLFSPESTAVGIATFVASLVALLWTVYFVLPRLPIPELLPRDRRADVRWRIRRLASRAGWAGWTVLLVSGALTITAALSRATDEPYIREVYPLLESTVVPLGMATGPRVAFVAGIGVLVAALLVSRLPGLYRLRYHPAVRWLPVLTGGAIVSLLVLVGYPRAFDELLRPELEAIAAEGEPLPVPGLGAMAPQELASLLAPPEGIAIVAIVIAGVVSAAGTLFVAIWLLGSLRLLPDRGAPGSLAAGALVGGAIAAAVAGASTPVVSAVVACALVAWDSAVYGVSITEELGREPSVLRPAVAHATGAVVVGIVGIALALGFTAVLERATVRTGATIVICLTVALLAALIVLKRRATAAAAAADDD</sequence>
<feature type="transmembrane region" description="Helical" evidence="2">
    <location>
        <begin position="45"/>
        <end position="72"/>
    </location>
</feature>
<proteinExistence type="predicted"/>
<feature type="transmembrane region" description="Helical" evidence="2">
    <location>
        <begin position="500"/>
        <end position="525"/>
    </location>
</feature>
<dbReference type="Proteomes" id="UP000283805">
    <property type="component" value="Unassembled WGS sequence"/>
</dbReference>
<feature type="transmembrane region" description="Helical" evidence="2">
    <location>
        <begin position="409"/>
        <end position="433"/>
    </location>
</feature>
<evidence type="ECO:0000256" key="1">
    <source>
        <dbReference type="SAM" id="MobiDB-lite"/>
    </source>
</evidence>
<dbReference type="RefSeq" id="WP_245977644.1">
    <property type="nucleotide sequence ID" value="NZ_RAPO01000003.1"/>
</dbReference>
<evidence type="ECO:0000313" key="3">
    <source>
        <dbReference type="EMBL" id="RKD94002.1"/>
    </source>
</evidence>
<reference evidence="3 4" key="1">
    <citation type="submission" date="2018-09" db="EMBL/GenBank/DDBJ databases">
        <title>Genomic Encyclopedia of Archaeal and Bacterial Type Strains, Phase II (KMG-II): from individual species to whole genera.</title>
        <authorList>
            <person name="Goeker M."/>
        </authorList>
    </citation>
    <scope>NUCLEOTIDE SEQUENCE [LARGE SCALE GENOMIC DNA]</scope>
    <source>
        <strain evidence="3 4">DSM 13151</strain>
    </source>
</reference>
<feature type="transmembrane region" description="Helical" evidence="2">
    <location>
        <begin position="214"/>
        <end position="235"/>
    </location>
</feature>
<evidence type="ECO:0000256" key="2">
    <source>
        <dbReference type="SAM" id="Phobius"/>
    </source>
</evidence>
<feature type="transmembrane region" description="Helical" evidence="2">
    <location>
        <begin position="84"/>
        <end position="103"/>
    </location>
</feature>
<dbReference type="AlphaFoldDB" id="A0A419WF37"/>
<organism evidence="3 4">
    <name type="scientific">Halopiger aswanensis</name>
    <dbReference type="NCBI Taxonomy" id="148449"/>
    <lineage>
        <taxon>Archaea</taxon>
        <taxon>Methanobacteriati</taxon>
        <taxon>Methanobacteriota</taxon>
        <taxon>Stenosarchaea group</taxon>
        <taxon>Halobacteria</taxon>
        <taxon>Halobacteriales</taxon>
        <taxon>Natrialbaceae</taxon>
        <taxon>Halopiger</taxon>
    </lineage>
</organism>
<name>A0A419WF37_9EURY</name>
<keyword evidence="2" id="KW-0812">Transmembrane</keyword>
<feature type="region of interest" description="Disordered" evidence="1">
    <location>
        <begin position="1"/>
        <end position="29"/>
    </location>
</feature>
<feature type="transmembrane region" description="Helical" evidence="2">
    <location>
        <begin position="344"/>
        <end position="364"/>
    </location>
</feature>
<comment type="caution">
    <text evidence="3">The sequence shown here is derived from an EMBL/GenBank/DDBJ whole genome shotgun (WGS) entry which is preliminary data.</text>
</comment>
<protein>
    <submittedName>
        <fullName evidence="3">Uncharacterized protein</fullName>
    </submittedName>
</protein>
<dbReference type="Pfam" id="PF24363">
    <property type="entry name" value="DUF7519"/>
    <property type="match status" value="1"/>
</dbReference>
<feature type="transmembrane region" description="Helical" evidence="2">
    <location>
        <begin position="151"/>
        <end position="170"/>
    </location>
</feature>
<feature type="transmembrane region" description="Helical" evidence="2">
    <location>
        <begin position="263"/>
        <end position="283"/>
    </location>
</feature>
<feature type="transmembrane region" description="Helical" evidence="2">
    <location>
        <begin position="314"/>
        <end position="332"/>
    </location>
</feature>
<keyword evidence="2" id="KW-1133">Transmembrane helix</keyword>
<feature type="transmembrane region" description="Helical" evidence="2">
    <location>
        <begin position="537"/>
        <end position="555"/>
    </location>
</feature>
<evidence type="ECO:0000313" key="4">
    <source>
        <dbReference type="Proteomes" id="UP000283805"/>
    </source>
</evidence>
<feature type="transmembrane region" description="Helical" evidence="2">
    <location>
        <begin position="445"/>
        <end position="463"/>
    </location>
</feature>
<feature type="transmembrane region" description="Helical" evidence="2">
    <location>
        <begin position="469"/>
        <end position="488"/>
    </location>
</feature>
<keyword evidence="4" id="KW-1185">Reference proteome</keyword>
<dbReference type="InterPro" id="IPR055941">
    <property type="entry name" value="DUF7519"/>
</dbReference>